<dbReference type="Gene3D" id="3.40.50.1950">
    <property type="entry name" value="Flavin prenyltransferase-like"/>
    <property type="match status" value="1"/>
</dbReference>
<feature type="domain" description="Flavoprotein" evidence="9">
    <location>
        <begin position="22"/>
        <end position="193"/>
    </location>
</feature>
<dbReference type="KEGG" id="mtr:11432104"/>
<dbReference type="AlphaFoldDB" id="G7L1E5"/>
<evidence type="ECO:0000259" key="9">
    <source>
        <dbReference type="Pfam" id="PF02441"/>
    </source>
</evidence>
<dbReference type="EC" id="4.1.1.36" evidence="8"/>
<dbReference type="STRING" id="3880.G7L1E5"/>
<keyword evidence="2" id="KW-0341">Growth regulation</keyword>
<dbReference type="OMA" id="AMHINPM"/>
<keyword evidence="15" id="KW-1185">Reference proteome</keyword>
<evidence type="ECO:0000313" key="11">
    <source>
        <dbReference type="EMBL" id="AES80041.1"/>
    </source>
</evidence>
<evidence type="ECO:0000256" key="8">
    <source>
        <dbReference type="ARBA" id="ARBA00066422"/>
    </source>
</evidence>
<dbReference type="PANTHER" id="PTHR14359">
    <property type="entry name" value="HOMO-OLIGOMERIC FLAVIN CONTAINING CYS DECARBOXYLASE FAMILY"/>
    <property type="match status" value="1"/>
</dbReference>
<name>G7L1E5_MEDTR</name>
<dbReference type="GO" id="GO:0004633">
    <property type="term" value="F:phosphopantothenoylcysteine decarboxylase activity"/>
    <property type="evidence" value="ECO:0000318"/>
    <property type="project" value="GO_Central"/>
</dbReference>
<evidence type="ECO:0000256" key="1">
    <source>
        <dbReference type="ARBA" id="ARBA00001917"/>
    </source>
</evidence>
<comment type="similarity">
    <text evidence="6">Belongs to the HFCD (homooligomeric flavin containing Cys decarboxylase) superfamily.</text>
</comment>
<evidence type="ECO:0000256" key="4">
    <source>
        <dbReference type="ARBA" id="ARBA00022793"/>
    </source>
</evidence>
<dbReference type="PaxDb" id="3880-AES80014"/>
<keyword evidence="12" id="KW-0456">Lyase</keyword>
<organism evidence="10 15">
    <name type="scientific">Medicago truncatula</name>
    <name type="common">Barrel medic</name>
    <name type="synonym">Medicago tribuloides</name>
    <dbReference type="NCBI Taxonomy" id="3880"/>
    <lineage>
        <taxon>Eukaryota</taxon>
        <taxon>Viridiplantae</taxon>
        <taxon>Streptophyta</taxon>
        <taxon>Embryophyta</taxon>
        <taxon>Tracheophyta</taxon>
        <taxon>Spermatophyta</taxon>
        <taxon>Magnoliopsida</taxon>
        <taxon>eudicotyledons</taxon>
        <taxon>Gunneridae</taxon>
        <taxon>Pentapetalae</taxon>
        <taxon>rosids</taxon>
        <taxon>fabids</taxon>
        <taxon>Fabales</taxon>
        <taxon>Fabaceae</taxon>
        <taxon>Papilionoideae</taxon>
        <taxon>50 kb inversion clade</taxon>
        <taxon>NPAAA clade</taxon>
        <taxon>Hologalegina</taxon>
        <taxon>IRL clade</taxon>
        <taxon>Trifolieae</taxon>
        <taxon>Medicago</taxon>
    </lineage>
</organism>
<keyword evidence="3" id="KW-0288">FMN</keyword>
<dbReference type="GO" id="GO:0010181">
    <property type="term" value="F:FMN binding"/>
    <property type="evidence" value="ECO:0000318"/>
    <property type="project" value="GO_Central"/>
</dbReference>
<dbReference type="HOGENOM" id="CLU_033319_3_2_1"/>
<dbReference type="Pfam" id="PF02441">
    <property type="entry name" value="Flavoprotein"/>
    <property type="match status" value="1"/>
</dbReference>
<evidence type="ECO:0000313" key="12">
    <source>
        <dbReference type="EMBL" id="RHN46818.1"/>
    </source>
</evidence>
<proteinExistence type="inferred from homology"/>
<evidence type="ECO:0000313" key="13">
    <source>
        <dbReference type="EMBL" id="RHN46847.1"/>
    </source>
</evidence>
<reference evidence="10 15" key="2">
    <citation type="journal article" date="2014" name="BMC Genomics">
        <title>An improved genome release (version Mt4.0) for the model legume Medicago truncatula.</title>
        <authorList>
            <person name="Tang H."/>
            <person name="Krishnakumar V."/>
            <person name="Bidwell S."/>
            <person name="Rosen B."/>
            <person name="Chan A."/>
            <person name="Zhou S."/>
            <person name="Gentzbittel L."/>
            <person name="Childs K.L."/>
            <person name="Yandell M."/>
            <person name="Gundlach H."/>
            <person name="Mayer K.F."/>
            <person name="Schwartz D.C."/>
            <person name="Town C.D."/>
        </authorList>
    </citation>
    <scope>GENOME REANNOTATION</scope>
    <source>
        <strain evidence="14 15">cv. Jemalong A17</strain>
    </source>
</reference>
<keyword evidence="5" id="KW-0173">Coenzyme A biosynthesis</keyword>
<reference evidence="12" key="5">
    <citation type="journal article" date="2018" name="Nat. Plants">
        <title>Whole-genome landscape of Medicago truncatula symbiotic genes.</title>
        <authorList>
            <person name="Pecrix Y."/>
            <person name="Gamas P."/>
            <person name="Carrere S."/>
        </authorList>
    </citation>
    <scope>NUCLEOTIDE SEQUENCE</scope>
    <source>
        <tissue evidence="12">Leaves</tissue>
    </source>
</reference>
<evidence type="ECO:0000313" key="16">
    <source>
        <dbReference type="Proteomes" id="UP000265566"/>
    </source>
</evidence>
<evidence type="ECO:0000313" key="14">
    <source>
        <dbReference type="EnsemblPlants" id="AES80014"/>
    </source>
</evidence>
<evidence type="ECO:0000256" key="5">
    <source>
        <dbReference type="ARBA" id="ARBA00022993"/>
    </source>
</evidence>
<dbReference type="PANTHER" id="PTHR14359:SF6">
    <property type="entry name" value="PHOSPHOPANTOTHENOYLCYSTEINE DECARBOXYLASE"/>
    <property type="match status" value="1"/>
</dbReference>
<keyword evidence="4" id="KW-0210">Decarboxylase</keyword>
<keyword evidence="3" id="KW-0285">Flavoprotein</keyword>
<dbReference type="InterPro" id="IPR003382">
    <property type="entry name" value="Flavoprotein"/>
</dbReference>
<reference evidence="14" key="3">
    <citation type="submission" date="2015-04" db="UniProtKB">
        <authorList>
            <consortium name="EnsemblPlants"/>
        </authorList>
    </citation>
    <scope>IDENTIFICATION</scope>
    <source>
        <strain evidence="14">cv. Jemalong A17</strain>
    </source>
</reference>
<dbReference type="Proteomes" id="UP000002051">
    <property type="component" value="Unassembled WGS sequence"/>
</dbReference>
<dbReference type="Gramene" id="rna41349">
    <property type="protein sequence ID" value="RHN46818.1"/>
    <property type="gene ID" value="gene41349"/>
</dbReference>
<reference evidence="16" key="4">
    <citation type="journal article" date="2018" name="Nat. Plants">
        <title>Whole-genome landscape of Medicago truncatula symbiotic genes.</title>
        <authorList>
            <person name="Pecrix Y."/>
            <person name="Staton S.E."/>
            <person name="Sallet E."/>
            <person name="Lelandais-Briere C."/>
            <person name="Moreau S."/>
            <person name="Carrere S."/>
            <person name="Blein T."/>
            <person name="Jardinaud M.F."/>
            <person name="Latrasse D."/>
            <person name="Zouine M."/>
            <person name="Zahm M."/>
            <person name="Kreplak J."/>
            <person name="Mayjonade B."/>
            <person name="Satge C."/>
            <person name="Perez M."/>
            <person name="Cauet S."/>
            <person name="Marande W."/>
            <person name="Chantry-Darmon C."/>
            <person name="Lopez-Roques C."/>
            <person name="Bouchez O."/>
            <person name="Berard A."/>
            <person name="Debelle F."/>
            <person name="Munos S."/>
            <person name="Bendahmane A."/>
            <person name="Berges H."/>
            <person name="Niebel A."/>
            <person name="Buitink J."/>
            <person name="Frugier F."/>
            <person name="Benhamed M."/>
            <person name="Crespi M."/>
            <person name="Gouzy J."/>
            <person name="Gamas P."/>
        </authorList>
    </citation>
    <scope>NUCLEOTIDE SEQUENCE [LARGE SCALE GENOMIC DNA]</scope>
    <source>
        <strain evidence="16">cv. Jemalong A17</strain>
    </source>
</reference>
<dbReference type="InterPro" id="IPR036551">
    <property type="entry name" value="Flavin_trans-like"/>
</dbReference>
<comment type="cofactor">
    <cofactor evidence="1">
        <name>FMN</name>
        <dbReference type="ChEBI" id="CHEBI:58210"/>
    </cofactor>
</comment>
<dbReference type="EMBL" id="CM001223">
    <property type="protein sequence ID" value="AES80014.1"/>
    <property type="molecule type" value="Genomic_DNA"/>
</dbReference>
<evidence type="ECO:0000256" key="3">
    <source>
        <dbReference type="ARBA" id="ARBA00022643"/>
    </source>
</evidence>
<comment type="pathway">
    <text evidence="7">Cofactor biosynthesis; coenzyme A biosynthesis; CoA from (R)-pantothenate: step 3/5.</text>
</comment>
<evidence type="ECO:0000256" key="2">
    <source>
        <dbReference type="ARBA" id="ARBA00022604"/>
    </source>
</evidence>
<dbReference type="EMBL" id="PSQE01000007">
    <property type="protein sequence ID" value="RHN46847.1"/>
    <property type="molecule type" value="Genomic_DNA"/>
</dbReference>
<dbReference type="KEGG" id="mtr:11435867"/>
<gene>
    <name evidence="14" type="primary">11435867</name>
    <name evidence="10" type="ordered locus">MTR_7g075760</name>
    <name evidence="11" type="ordered locus">MTR_7g076050</name>
    <name evidence="12" type="ORF">MtrunA17_Chr7g0246291</name>
    <name evidence="13" type="ORF">MtrunA17_Chr7g0246611</name>
</gene>
<dbReference type="EnsemblPlants" id="AES80041">
    <property type="protein sequence ID" value="AES80041"/>
    <property type="gene ID" value="MTR_7g076050"/>
</dbReference>
<evidence type="ECO:0000313" key="15">
    <source>
        <dbReference type="Proteomes" id="UP000002051"/>
    </source>
</evidence>
<sequence>MASTSAIGKSVTHEFDAKRKPRIVIGACGSVAAMKFGLVLRAFMEWAEVHAIVTKPSCHFISEASIPKGVIVFSDEHEWQAWKQLGDTAAHIKLANWADILLIAPLSAHTLAKIGGGLCDNLLTSIVRSWNYKKPMFVAPSMNDAMWRNPLTEKHLKRINELGITLIPPHESSDGEYTNTGSMADPSKIYSTVRVFYDYNILKKKPGVVYC</sequence>
<dbReference type="Proteomes" id="UP000265566">
    <property type="component" value="Chromosome 7"/>
</dbReference>
<dbReference type="eggNOG" id="KOG0672">
    <property type="taxonomic scope" value="Eukaryota"/>
</dbReference>
<reference evidence="10 15" key="1">
    <citation type="journal article" date="2011" name="Nature">
        <title>The Medicago genome provides insight into the evolution of rhizobial symbioses.</title>
        <authorList>
            <person name="Young N.D."/>
            <person name="Debelle F."/>
            <person name="Oldroyd G.E."/>
            <person name="Geurts R."/>
            <person name="Cannon S.B."/>
            <person name="Udvardi M.K."/>
            <person name="Benedito V.A."/>
            <person name="Mayer K.F."/>
            <person name="Gouzy J."/>
            <person name="Schoof H."/>
            <person name="Van de Peer Y."/>
            <person name="Proost S."/>
            <person name="Cook D.R."/>
            <person name="Meyers B.C."/>
            <person name="Spannagl M."/>
            <person name="Cheung F."/>
            <person name="De Mita S."/>
            <person name="Krishnakumar V."/>
            <person name="Gundlach H."/>
            <person name="Zhou S."/>
            <person name="Mudge J."/>
            <person name="Bharti A.K."/>
            <person name="Murray J.D."/>
            <person name="Naoumkina M.A."/>
            <person name="Rosen B."/>
            <person name="Silverstein K.A."/>
            <person name="Tang H."/>
            <person name="Rombauts S."/>
            <person name="Zhao P.X."/>
            <person name="Zhou P."/>
            <person name="Barbe V."/>
            <person name="Bardou P."/>
            <person name="Bechner M."/>
            <person name="Bellec A."/>
            <person name="Berger A."/>
            <person name="Berges H."/>
            <person name="Bidwell S."/>
            <person name="Bisseling T."/>
            <person name="Choisne N."/>
            <person name="Couloux A."/>
            <person name="Denny R."/>
            <person name="Deshpande S."/>
            <person name="Dai X."/>
            <person name="Doyle J.J."/>
            <person name="Dudez A.M."/>
            <person name="Farmer A.D."/>
            <person name="Fouteau S."/>
            <person name="Franken C."/>
            <person name="Gibelin C."/>
            <person name="Gish J."/>
            <person name="Goldstein S."/>
            <person name="Gonzalez A.J."/>
            <person name="Green P.J."/>
            <person name="Hallab A."/>
            <person name="Hartog M."/>
            <person name="Hua A."/>
            <person name="Humphray S.J."/>
            <person name="Jeong D.H."/>
            <person name="Jing Y."/>
            <person name="Jocker A."/>
            <person name="Kenton S.M."/>
            <person name="Kim D.J."/>
            <person name="Klee K."/>
            <person name="Lai H."/>
            <person name="Lang C."/>
            <person name="Lin S."/>
            <person name="Macmil S.L."/>
            <person name="Magdelenat G."/>
            <person name="Matthews L."/>
            <person name="McCorrison J."/>
            <person name="Monaghan E.L."/>
            <person name="Mun J.H."/>
            <person name="Najar F.Z."/>
            <person name="Nicholson C."/>
            <person name="Noirot C."/>
            <person name="O'Bleness M."/>
            <person name="Paule C.R."/>
            <person name="Poulain J."/>
            <person name="Prion F."/>
            <person name="Qin B."/>
            <person name="Qu C."/>
            <person name="Retzel E.F."/>
            <person name="Riddle C."/>
            <person name="Sallet E."/>
            <person name="Samain S."/>
            <person name="Samson N."/>
            <person name="Sanders I."/>
            <person name="Saurat O."/>
            <person name="Scarpelli C."/>
            <person name="Schiex T."/>
            <person name="Segurens B."/>
            <person name="Severin A.J."/>
            <person name="Sherrier D.J."/>
            <person name="Shi R."/>
            <person name="Sims S."/>
            <person name="Singer S.R."/>
            <person name="Sinharoy S."/>
            <person name="Sterck L."/>
            <person name="Viollet A."/>
            <person name="Wang B.B."/>
            <person name="Wang K."/>
            <person name="Wang M."/>
            <person name="Wang X."/>
            <person name="Warfsmann J."/>
            <person name="Weissenbach J."/>
            <person name="White D.D."/>
            <person name="White J.D."/>
            <person name="Wiley G.B."/>
            <person name="Wincker P."/>
            <person name="Xing Y."/>
            <person name="Yang L."/>
            <person name="Yao Z."/>
            <person name="Ying F."/>
            <person name="Zhai J."/>
            <person name="Zhou L."/>
            <person name="Zuber A."/>
            <person name="Denarie J."/>
            <person name="Dixon R.A."/>
            <person name="May G.D."/>
            <person name="Schwartz D.C."/>
            <person name="Rogers J."/>
            <person name="Quetier F."/>
            <person name="Town C.D."/>
            <person name="Roe B.A."/>
        </authorList>
    </citation>
    <scope>NUCLEOTIDE SEQUENCE [LARGE SCALE GENOMIC DNA]</scope>
    <source>
        <strain evidence="10">A17</strain>
        <strain evidence="14 15">cv. Jemalong A17</strain>
    </source>
</reference>
<dbReference type="EnsemblPlants" id="AES80014">
    <property type="protein sequence ID" value="AES80014"/>
    <property type="gene ID" value="MTR_7g075760"/>
</dbReference>
<dbReference type="Gramene" id="rna41381">
    <property type="protein sequence ID" value="RHN46847.1"/>
    <property type="gene ID" value="gene41381"/>
</dbReference>
<evidence type="ECO:0000256" key="7">
    <source>
        <dbReference type="ARBA" id="ARBA00060685"/>
    </source>
</evidence>
<accession>G7L1E5</accession>
<dbReference type="EMBL" id="PSQE01000007">
    <property type="protein sequence ID" value="RHN46818.1"/>
    <property type="molecule type" value="Genomic_DNA"/>
</dbReference>
<evidence type="ECO:0000313" key="10">
    <source>
        <dbReference type="EMBL" id="AES80014.1"/>
    </source>
</evidence>
<dbReference type="OrthoDB" id="1532798at2759"/>
<dbReference type="EMBL" id="CM001223">
    <property type="protein sequence ID" value="AES80041.1"/>
    <property type="molecule type" value="Genomic_DNA"/>
</dbReference>
<dbReference type="SUPFAM" id="SSF52507">
    <property type="entry name" value="Homo-oligomeric flavin-containing Cys decarboxylases, HFCD"/>
    <property type="match status" value="1"/>
</dbReference>
<dbReference type="GO" id="GO:0071513">
    <property type="term" value="C:phosphopantothenoylcysteine decarboxylase complex"/>
    <property type="evidence" value="ECO:0000318"/>
    <property type="project" value="GO_Central"/>
</dbReference>
<protein>
    <recommendedName>
        <fullName evidence="8">phosphopantothenoylcysteine decarboxylase</fullName>
        <ecNumber evidence="8">4.1.1.36</ecNumber>
    </recommendedName>
</protein>
<dbReference type="GO" id="GO:0015937">
    <property type="term" value="P:coenzyme A biosynthetic process"/>
    <property type="evidence" value="ECO:0000318"/>
    <property type="project" value="GO_Central"/>
</dbReference>
<evidence type="ECO:0000256" key="6">
    <source>
        <dbReference type="ARBA" id="ARBA00038350"/>
    </source>
</evidence>